<accession>A0A939PJ40</accession>
<reference evidence="4" key="1">
    <citation type="submission" date="2021-03" db="EMBL/GenBank/DDBJ databases">
        <authorList>
            <person name="Kanchanasin P."/>
            <person name="Saeng-In P."/>
            <person name="Phongsopitanun W."/>
            <person name="Yuki M."/>
            <person name="Kudo T."/>
            <person name="Ohkuma M."/>
            <person name="Tanasupawat S."/>
        </authorList>
    </citation>
    <scope>NUCLEOTIDE SEQUENCE</scope>
    <source>
        <strain evidence="4">GKU 128</strain>
    </source>
</reference>
<dbReference type="SUPFAM" id="SSF54184">
    <property type="entry name" value="Penicillin-binding protein 2x (pbp-2x), c-terminal domain"/>
    <property type="match status" value="1"/>
</dbReference>
<dbReference type="PROSITE" id="PS51178">
    <property type="entry name" value="PASTA"/>
    <property type="match status" value="2"/>
</dbReference>
<dbReference type="Pfam" id="PF03793">
    <property type="entry name" value="PASTA"/>
    <property type="match status" value="2"/>
</dbReference>
<feature type="region of interest" description="Disordered" evidence="1">
    <location>
        <begin position="196"/>
        <end position="222"/>
    </location>
</feature>
<evidence type="ECO:0000256" key="2">
    <source>
        <dbReference type="SAM" id="Phobius"/>
    </source>
</evidence>
<dbReference type="CDD" id="cd06577">
    <property type="entry name" value="PASTA_pknB"/>
    <property type="match status" value="1"/>
</dbReference>
<keyword evidence="2" id="KW-0472">Membrane</keyword>
<feature type="region of interest" description="Disordered" evidence="1">
    <location>
        <begin position="1"/>
        <end position="39"/>
    </location>
</feature>
<dbReference type="Gene3D" id="3.30.10.20">
    <property type="match status" value="2"/>
</dbReference>
<feature type="compositionally biased region" description="Low complexity" evidence="1">
    <location>
        <begin position="1"/>
        <end position="27"/>
    </location>
</feature>
<organism evidence="4 5">
    <name type="scientific">Actinomadura barringtoniae</name>
    <dbReference type="NCBI Taxonomy" id="1427535"/>
    <lineage>
        <taxon>Bacteria</taxon>
        <taxon>Bacillati</taxon>
        <taxon>Actinomycetota</taxon>
        <taxon>Actinomycetes</taxon>
        <taxon>Streptosporangiales</taxon>
        <taxon>Thermomonosporaceae</taxon>
        <taxon>Actinomadura</taxon>
    </lineage>
</organism>
<evidence type="ECO:0000259" key="3">
    <source>
        <dbReference type="PROSITE" id="PS51178"/>
    </source>
</evidence>
<evidence type="ECO:0000256" key="1">
    <source>
        <dbReference type="SAM" id="MobiDB-lite"/>
    </source>
</evidence>
<gene>
    <name evidence="4" type="ORF">J4573_41745</name>
</gene>
<proteinExistence type="predicted"/>
<sequence>MPEQDQQSAEQGQEQQGVGQQGIEQQAPVPPPPGQPEMSGRTMILIAGIASVAAVGVLGLSLLFGGSSGGSNGTTGDTPQTEAVSVTTLPTAPVAVPKVVGLSSNAAINHLAAQRIPLGAVIRVPSYRSAGTVVRSYPTGGSNVAPGNPVTLYVSAGQGGSVTGSQVTIPYFIGLNEQQARSTAASMGLDVSVTGSGATVGGQQPAPGSMQPRGSSVTLTLH</sequence>
<dbReference type="RefSeq" id="WP_208261699.1">
    <property type="nucleotide sequence ID" value="NZ_JAGEOJ010000022.1"/>
</dbReference>
<dbReference type="Proteomes" id="UP000669179">
    <property type="component" value="Unassembled WGS sequence"/>
</dbReference>
<dbReference type="EMBL" id="JAGEOJ010000022">
    <property type="protein sequence ID" value="MBO2453671.1"/>
    <property type="molecule type" value="Genomic_DNA"/>
</dbReference>
<feature type="transmembrane region" description="Helical" evidence="2">
    <location>
        <begin position="43"/>
        <end position="64"/>
    </location>
</feature>
<feature type="domain" description="PASTA" evidence="3">
    <location>
        <begin position="90"/>
        <end position="156"/>
    </location>
</feature>
<comment type="caution">
    <text evidence="4">The sequence shown here is derived from an EMBL/GenBank/DDBJ whole genome shotgun (WGS) entry which is preliminary data.</text>
</comment>
<keyword evidence="2" id="KW-1133">Transmembrane helix</keyword>
<dbReference type="SMART" id="SM00740">
    <property type="entry name" value="PASTA"/>
    <property type="match status" value="2"/>
</dbReference>
<evidence type="ECO:0000313" key="5">
    <source>
        <dbReference type="Proteomes" id="UP000669179"/>
    </source>
</evidence>
<name>A0A939PJ40_9ACTN</name>
<evidence type="ECO:0000313" key="4">
    <source>
        <dbReference type="EMBL" id="MBO2453671.1"/>
    </source>
</evidence>
<keyword evidence="5" id="KW-1185">Reference proteome</keyword>
<protein>
    <submittedName>
        <fullName evidence="4">PASTA domain-containing protein</fullName>
    </submittedName>
</protein>
<feature type="domain" description="PASTA" evidence="3">
    <location>
        <begin position="163"/>
        <end position="222"/>
    </location>
</feature>
<dbReference type="InterPro" id="IPR005543">
    <property type="entry name" value="PASTA_dom"/>
</dbReference>
<dbReference type="AlphaFoldDB" id="A0A939PJ40"/>
<feature type="compositionally biased region" description="Polar residues" evidence="1">
    <location>
        <begin position="212"/>
        <end position="222"/>
    </location>
</feature>
<keyword evidence="2" id="KW-0812">Transmembrane</keyword>